<dbReference type="InterPro" id="IPR012338">
    <property type="entry name" value="Beta-lactam/transpept-like"/>
</dbReference>
<dbReference type="Gene3D" id="3.40.710.10">
    <property type="entry name" value="DD-peptidase/beta-lactamase superfamily"/>
    <property type="match status" value="1"/>
</dbReference>
<dbReference type="InterPro" id="IPR001466">
    <property type="entry name" value="Beta-lactam-related"/>
</dbReference>
<dbReference type="PANTHER" id="PTHR43283">
    <property type="entry name" value="BETA-LACTAMASE-RELATED"/>
    <property type="match status" value="1"/>
</dbReference>
<evidence type="ECO:0000259" key="1">
    <source>
        <dbReference type="Pfam" id="PF00144"/>
    </source>
</evidence>
<dbReference type="Proteomes" id="UP000653730">
    <property type="component" value="Unassembled WGS sequence"/>
</dbReference>
<feature type="domain" description="Beta-lactamase-related" evidence="1">
    <location>
        <begin position="68"/>
        <end position="338"/>
    </location>
</feature>
<dbReference type="AlphaFoldDB" id="A0A926JPH8"/>
<accession>A0A926JPH8</accession>
<keyword evidence="2" id="KW-0378">Hydrolase</keyword>
<evidence type="ECO:0000313" key="3">
    <source>
        <dbReference type="Proteomes" id="UP000653730"/>
    </source>
</evidence>
<comment type="caution">
    <text evidence="2">The sequence shown here is derived from an EMBL/GenBank/DDBJ whole genome shotgun (WGS) entry which is preliminary data.</text>
</comment>
<dbReference type="SUPFAM" id="SSF56601">
    <property type="entry name" value="beta-lactamase/transpeptidase-like"/>
    <property type="match status" value="1"/>
</dbReference>
<dbReference type="EMBL" id="JACVDC010000006">
    <property type="protein sequence ID" value="MBC9795092.1"/>
    <property type="molecule type" value="Genomic_DNA"/>
</dbReference>
<protein>
    <submittedName>
        <fullName evidence="2">Serine hydrolase</fullName>
    </submittedName>
</protein>
<reference evidence="2 3" key="1">
    <citation type="submission" date="2020-09" db="EMBL/GenBank/DDBJ databases">
        <title>Sinomicrobium weinanense sp. nov., a halophilic bacteria isolated from saline-alkali soil.</title>
        <authorList>
            <person name="Wu P."/>
            <person name="Ren H."/>
            <person name="Mei Y."/>
            <person name="Liang Y."/>
            <person name="Chen Z."/>
        </authorList>
    </citation>
    <scope>NUCLEOTIDE SEQUENCE [LARGE SCALE GENOMIC DNA]</scope>
    <source>
        <strain evidence="2 3">FJxs</strain>
    </source>
</reference>
<sequence length="365" mass="41048">MTIQRNKVINLGLFFLLILVGACKQKRIESIPAFTWKTESPEKLGLDKNVLNKFIADIKDSTLYGVDALVVVKNGKIAFEEYFNGSTADSLHDVTSVGKSITSALVGIAIEKRYITGKNEPVTGYFKDYKIKEQSPEKEKIRIRHLLTMTAGWACDDWDAGSPGNTMHFPDVPDDFAFTLNLPMIRANGEVFSYCSGGANLLGEIIRRRSGVSLKGFADKYLFHNIGIMKNEWFVVPKPPHYEFAGGGNVLRPRDLARFGLLYLNKGEWQGKQIIPKDWIRESTSKQIETNEDGDYGYLWWIKDYRYKNKTVKGFEASGNGGNKIVVIPELDIVMILTGSAYGSEYVEGEQARKIIEDYVIASIK</sequence>
<dbReference type="RefSeq" id="WP_187964243.1">
    <property type="nucleotide sequence ID" value="NZ_JACVDC010000006.1"/>
</dbReference>
<dbReference type="GO" id="GO:0016787">
    <property type="term" value="F:hydrolase activity"/>
    <property type="evidence" value="ECO:0007669"/>
    <property type="project" value="UniProtKB-KW"/>
</dbReference>
<dbReference type="InterPro" id="IPR050789">
    <property type="entry name" value="Diverse_Enzym_Activities"/>
</dbReference>
<organism evidence="2 3">
    <name type="scientific">Sinomicrobium weinanense</name>
    <dbReference type="NCBI Taxonomy" id="2842200"/>
    <lineage>
        <taxon>Bacteria</taxon>
        <taxon>Pseudomonadati</taxon>
        <taxon>Bacteroidota</taxon>
        <taxon>Flavobacteriia</taxon>
        <taxon>Flavobacteriales</taxon>
        <taxon>Flavobacteriaceae</taxon>
        <taxon>Sinomicrobium</taxon>
    </lineage>
</organism>
<dbReference type="PANTHER" id="PTHR43283:SF7">
    <property type="entry name" value="BETA-LACTAMASE-RELATED DOMAIN-CONTAINING PROTEIN"/>
    <property type="match status" value="1"/>
</dbReference>
<evidence type="ECO:0000313" key="2">
    <source>
        <dbReference type="EMBL" id="MBC9795092.1"/>
    </source>
</evidence>
<gene>
    <name evidence="2" type="ORF">IBL28_03880</name>
</gene>
<proteinExistence type="predicted"/>
<name>A0A926JPH8_9FLAO</name>
<dbReference type="Pfam" id="PF00144">
    <property type="entry name" value="Beta-lactamase"/>
    <property type="match status" value="1"/>
</dbReference>
<dbReference type="PROSITE" id="PS51257">
    <property type="entry name" value="PROKAR_LIPOPROTEIN"/>
    <property type="match status" value="1"/>
</dbReference>
<keyword evidence="3" id="KW-1185">Reference proteome</keyword>